<reference evidence="4" key="1">
    <citation type="submission" date="2016-09" db="EMBL/GenBank/DDBJ databases">
        <authorList>
            <person name="Koehorst J."/>
        </authorList>
    </citation>
    <scope>NUCLEOTIDE SEQUENCE [LARGE SCALE GENOMIC DNA]</scope>
</reference>
<evidence type="ECO:0000313" key="3">
    <source>
        <dbReference type="EMBL" id="SEH80469.1"/>
    </source>
</evidence>
<proteinExistence type="predicted"/>
<dbReference type="EMBL" id="LT629973">
    <property type="protein sequence ID" value="SEH80469.1"/>
    <property type="molecule type" value="Genomic_DNA"/>
</dbReference>
<keyword evidence="1" id="KW-1133">Transmembrane helix</keyword>
<organism evidence="3 4">
    <name type="scientific">Akkermansia glycaniphila</name>
    <dbReference type="NCBI Taxonomy" id="1679444"/>
    <lineage>
        <taxon>Bacteria</taxon>
        <taxon>Pseudomonadati</taxon>
        <taxon>Verrucomicrobiota</taxon>
        <taxon>Verrucomicrobiia</taxon>
        <taxon>Verrucomicrobiales</taxon>
        <taxon>Akkermansiaceae</taxon>
        <taxon>Akkermansia</taxon>
    </lineage>
</organism>
<dbReference type="STRING" id="1679444.PYTT_0882"/>
<feature type="transmembrane region" description="Helical" evidence="1">
    <location>
        <begin position="24"/>
        <end position="45"/>
    </location>
</feature>
<evidence type="ECO:0000313" key="4">
    <source>
        <dbReference type="Proteomes" id="UP000176204"/>
    </source>
</evidence>
<evidence type="ECO:0000259" key="2">
    <source>
        <dbReference type="PROSITE" id="PS51820"/>
    </source>
</evidence>
<dbReference type="SUPFAM" id="SSF56988">
    <property type="entry name" value="Anthrax protective antigen"/>
    <property type="match status" value="1"/>
</dbReference>
<sequence length="419" mass="45510">MSLHVAILPEAEAELKKSACRDKVSALCVSCLCCALGGVTLYLTVRLFADAPEMMFQSDYWETDEVAAPLKRPEMLRPRPTVDDSSPDSALNLVLPDALSPVVLPSVDEPTEDARLGLSVNVGTGPGLEGIGFHPVRSTVIGDVFSTTEEIETASALEGTFYDLKQTVSGAETGMSPALCKKTLGEFVNKGWNAGVLARFYKAPTKLYASCFYLPICKAEEAPFAYGVQDRVKASQWVAVYRGKVVAPKSGRFRFVGLGDDALAVRFNGRTVFDYGWENLSSGQMTGGADKHAVRAALRDDRGKPREFFRYAGAGPDWNGNLDGLCSGDVFAVEAGKTYPVEVLVSEIPGGYFGFVLLIEDLDDAPKGRDATGSPIFQLFRTNFALPSTEELYERMNVPGDRRSHVPYDADSLIWRAVP</sequence>
<accession>A0A1C7PCR1</accession>
<keyword evidence="1" id="KW-0472">Membrane</keyword>
<dbReference type="InterPro" id="IPR037524">
    <property type="entry name" value="PA14/GLEYA"/>
</dbReference>
<dbReference type="AlphaFoldDB" id="A0A1C7PCR1"/>
<evidence type="ECO:0000256" key="1">
    <source>
        <dbReference type="SAM" id="Phobius"/>
    </source>
</evidence>
<feature type="domain" description="PA14" evidence="2">
    <location>
        <begin position="191"/>
        <end position="374"/>
    </location>
</feature>
<keyword evidence="4" id="KW-1185">Reference proteome</keyword>
<keyword evidence="1" id="KW-0812">Transmembrane</keyword>
<dbReference type="PATRIC" id="fig|1679444.3.peg.2624"/>
<dbReference type="Proteomes" id="UP000176204">
    <property type="component" value="Chromosome I"/>
</dbReference>
<protein>
    <recommendedName>
        <fullName evidence="2">PA14 domain-containing protein</fullName>
    </recommendedName>
</protein>
<dbReference type="KEGG" id="agl:PYTT_0882"/>
<name>A0A1C7PCR1_9BACT</name>
<gene>
    <name evidence="3" type="ORF">PYTT_0882</name>
</gene>
<dbReference type="RefSeq" id="WP_067774737.1">
    <property type="nucleotide sequence ID" value="NZ_LIGX01000019.1"/>
</dbReference>
<dbReference type="OrthoDB" id="184151at2"/>
<dbReference type="PROSITE" id="PS51820">
    <property type="entry name" value="PA14"/>
    <property type="match status" value="1"/>
</dbReference>